<name>A0ABR3JLN7_9AGAR</name>
<feature type="chain" id="PRO_5046773916" evidence="1">
    <location>
        <begin position="19"/>
        <end position="216"/>
    </location>
</feature>
<protein>
    <submittedName>
        <fullName evidence="2">Uncharacterized protein</fullName>
    </submittedName>
</protein>
<dbReference type="Proteomes" id="UP001556367">
    <property type="component" value="Unassembled WGS sequence"/>
</dbReference>
<sequence length="216" mass="22640">MPVTLIYCLLFAAPLANPAVDYYDPRVGGGSLLDKSSGLGEPLNVIISGKSSPEVLTQKGFLQFAQAIGFQQECLGLHQGAAQTANLGDGRGDVPELAVIRQDFNLPGLGTCIESLVGGNHFRIFPQTGPNANSGALFLAVSREADLAHHHTIAKNGYNLGRDGLVASALHPHRIHGRTYSTTVTEIQGLLTAGANGINHGIAQDGVVKLLTVTVK</sequence>
<feature type="signal peptide" evidence="1">
    <location>
        <begin position="1"/>
        <end position="18"/>
    </location>
</feature>
<organism evidence="2 3">
    <name type="scientific">Hohenbuehelia grisea</name>
    <dbReference type="NCBI Taxonomy" id="104357"/>
    <lineage>
        <taxon>Eukaryota</taxon>
        <taxon>Fungi</taxon>
        <taxon>Dikarya</taxon>
        <taxon>Basidiomycota</taxon>
        <taxon>Agaricomycotina</taxon>
        <taxon>Agaricomycetes</taxon>
        <taxon>Agaricomycetidae</taxon>
        <taxon>Agaricales</taxon>
        <taxon>Pleurotineae</taxon>
        <taxon>Pleurotaceae</taxon>
        <taxon>Hohenbuehelia</taxon>
    </lineage>
</organism>
<evidence type="ECO:0000256" key="1">
    <source>
        <dbReference type="SAM" id="SignalP"/>
    </source>
</evidence>
<accession>A0ABR3JLN7</accession>
<keyword evidence="1" id="KW-0732">Signal</keyword>
<dbReference type="EMBL" id="JASNQZ010000006">
    <property type="protein sequence ID" value="KAL0955991.1"/>
    <property type="molecule type" value="Genomic_DNA"/>
</dbReference>
<evidence type="ECO:0000313" key="2">
    <source>
        <dbReference type="EMBL" id="KAL0955991.1"/>
    </source>
</evidence>
<comment type="caution">
    <text evidence="2">The sequence shown here is derived from an EMBL/GenBank/DDBJ whole genome shotgun (WGS) entry which is preliminary data.</text>
</comment>
<proteinExistence type="predicted"/>
<keyword evidence="3" id="KW-1185">Reference proteome</keyword>
<evidence type="ECO:0000313" key="3">
    <source>
        <dbReference type="Proteomes" id="UP001556367"/>
    </source>
</evidence>
<gene>
    <name evidence="2" type="ORF">HGRIS_002168</name>
</gene>
<reference evidence="3" key="1">
    <citation type="submission" date="2024-06" db="EMBL/GenBank/DDBJ databases">
        <title>Multi-omics analyses provide insights into the biosynthesis of the anticancer antibiotic pleurotin in Hohenbuehelia grisea.</title>
        <authorList>
            <person name="Weaver J.A."/>
            <person name="Alberti F."/>
        </authorList>
    </citation>
    <scope>NUCLEOTIDE SEQUENCE [LARGE SCALE GENOMIC DNA]</scope>
    <source>
        <strain evidence="3">T-177</strain>
    </source>
</reference>